<evidence type="ECO:0000256" key="1">
    <source>
        <dbReference type="SAM" id="SignalP"/>
    </source>
</evidence>
<proteinExistence type="predicted"/>
<evidence type="ECO:0008006" key="4">
    <source>
        <dbReference type="Google" id="ProtNLM"/>
    </source>
</evidence>
<reference evidence="2" key="1">
    <citation type="submission" date="2025-08" db="UniProtKB">
        <authorList>
            <consortium name="Ensembl"/>
        </authorList>
    </citation>
    <scope>IDENTIFICATION</scope>
</reference>
<name>A0A8B9HG85_ASTMX</name>
<dbReference type="Ensembl" id="ENSAMXT00005013487.1">
    <property type="protein sequence ID" value="ENSAMXP00005012153.1"/>
    <property type="gene ID" value="ENSAMXG00005006603.1"/>
</dbReference>
<dbReference type="AlphaFoldDB" id="A0A8B9HG85"/>
<evidence type="ECO:0000313" key="3">
    <source>
        <dbReference type="Proteomes" id="UP000694621"/>
    </source>
</evidence>
<sequence length="100" mass="11325">LWTHKHKIHPLSLSFPFFLSLSLFSRFSLHPPATQIHTHPNIHAQTSPSACELCSPGCWRETICECVSVCVYECECLRMSAELHQSRGGCRTKQILCSNI</sequence>
<organism evidence="2 3">
    <name type="scientific">Astyanax mexicanus</name>
    <name type="common">Blind cave fish</name>
    <name type="synonym">Astyanax fasciatus mexicanus</name>
    <dbReference type="NCBI Taxonomy" id="7994"/>
    <lineage>
        <taxon>Eukaryota</taxon>
        <taxon>Metazoa</taxon>
        <taxon>Chordata</taxon>
        <taxon>Craniata</taxon>
        <taxon>Vertebrata</taxon>
        <taxon>Euteleostomi</taxon>
        <taxon>Actinopterygii</taxon>
        <taxon>Neopterygii</taxon>
        <taxon>Teleostei</taxon>
        <taxon>Ostariophysi</taxon>
        <taxon>Characiformes</taxon>
        <taxon>Characoidei</taxon>
        <taxon>Acestrorhamphidae</taxon>
        <taxon>Acestrorhamphinae</taxon>
        <taxon>Astyanax</taxon>
    </lineage>
</organism>
<accession>A0A8B9HG85</accession>
<protein>
    <recommendedName>
        <fullName evidence="4">TIL domain-containing protein</fullName>
    </recommendedName>
</protein>
<keyword evidence="1" id="KW-0732">Signal</keyword>
<evidence type="ECO:0000313" key="2">
    <source>
        <dbReference type="Ensembl" id="ENSAMXP00005012153.1"/>
    </source>
</evidence>
<feature type="signal peptide" evidence="1">
    <location>
        <begin position="1"/>
        <end position="24"/>
    </location>
</feature>
<dbReference type="Proteomes" id="UP000694621">
    <property type="component" value="Unplaced"/>
</dbReference>
<feature type="chain" id="PRO_5034560650" description="TIL domain-containing protein" evidence="1">
    <location>
        <begin position="25"/>
        <end position="100"/>
    </location>
</feature>